<dbReference type="PaxDb" id="8022-A0A060Y4F3"/>
<evidence type="ECO:0000313" key="2">
    <source>
        <dbReference type="Proteomes" id="UP000193380"/>
    </source>
</evidence>
<evidence type="ECO:0000313" key="1">
    <source>
        <dbReference type="EMBL" id="CDQ86783.1"/>
    </source>
</evidence>
<reference evidence="1" key="1">
    <citation type="journal article" date="2014" name="Nat. Commun.">
        <title>The rainbow trout genome provides novel insights into evolution after whole-genome duplication in vertebrates.</title>
        <authorList>
            <person name="Berthelot C."/>
            <person name="Brunet F."/>
            <person name="Chalopin D."/>
            <person name="Juanchich A."/>
            <person name="Bernard M."/>
            <person name="Noel B."/>
            <person name="Bento P."/>
            <person name="Da Silva C."/>
            <person name="Labadie K."/>
            <person name="Alberti A."/>
            <person name="Aury J.M."/>
            <person name="Louis A."/>
            <person name="Dehais P."/>
            <person name="Bardou P."/>
            <person name="Montfort J."/>
            <person name="Klopp C."/>
            <person name="Cabau C."/>
            <person name="Gaspin C."/>
            <person name="Thorgaard G.H."/>
            <person name="Boussaha M."/>
            <person name="Quillet E."/>
            <person name="Guyomard R."/>
            <person name="Galiana D."/>
            <person name="Bobe J."/>
            <person name="Volff J.N."/>
            <person name="Genet C."/>
            <person name="Wincker P."/>
            <person name="Jaillon O."/>
            <person name="Roest Crollius H."/>
            <person name="Guiguen Y."/>
        </authorList>
    </citation>
    <scope>NUCLEOTIDE SEQUENCE [LARGE SCALE GENOMIC DNA]</scope>
</reference>
<dbReference type="Proteomes" id="UP000193380">
    <property type="component" value="Unassembled WGS sequence"/>
</dbReference>
<dbReference type="EMBL" id="FR907485">
    <property type="protein sequence ID" value="CDQ86783.1"/>
    <property type="molecule type" value="Genomic_DNA"/>
</dbReference>
<dbReference type="STRING" id="8022.A0A060Y4F3"/>
<organism evidence="1 2">
    <name type="scientific">Oncorhynchus mykiss</name>
    <name type="common">Rainbow trout</name>
    <name type="synonym">Salmo gairdneri</name>
    <dbReference type="NCBI Taxonomy" id="8022"/>
    <lineage>
        <taxon>Eukaryota</taxon>
        <taxon>Metazoa</taxon>
        <taxon>Chordata</taxon>
        <taxon>Craniata</taxon>
        <taxon>Vertebrata</taxon>
        <taxon>Euteleostomi</taxon>
        <taxon>Actinopterygii</taxon>
        <taxon>Neopterygii</taxon>
        <taxon>Teleostei</taxon>
        <taxon>Protacanthopterygii</taxon>
        <taxon>Salmoniformes</taxon>
        <taxon>Salmonidae</taxon>
        <taxon>Salmoninae</taxon>
        <taxon>Oncorhynchus</taxon>
    </lineage>
</organism>
<proteinExistence type="predicted"/>
<accession>A0A060Y4F3</accession>
<protein>
    <submittedName>
        <fullName evidence="1">Uncharacterized protein</fullName>
    </submittedName>
</protein>
<reference evidence="1" key="2">
    <citation type="submission" date="2014-03" db="EMBL/GenBank/DDBJ databases">
        <authorList>
            <person name="Genoscope - CEA"/>
        </authorList>
    </citation>
    <scope>NUCLEOTIDE SEQUENCE</scope>
</reference>
<gene>
    <name evidence="1" type="ORF">GSONMT00012725001</name>
</gene>
<name>A0A060Y4F3_ONCMY</name>
<sequence>MAYQEGETLESWLNKATHPTNRQEDWEYISVSVTRSIRNWKVPRYLSGCWFTKSNRRKNGRRFRL</sequence>
<dbReference type="AlphaFoldDB" id="A0A060Y4F3"/>